<gene>
    <name evidence="1" type="ORF">FB45DRAFT_1028959</name>
</gene>
<comment type="caution">
    <text evidence="1">The sequence shown here is derived from an EMBL/GenBank/DDBJ whole genome shotgun (WGS) entry which is preliminary data.</text>
</comment>
<dbReference type="Gene3D" id="1.20.1280.50">
    <property type="match status" value="1"/>
</dbReference>
<proteinExistence type="predicted"/>
<accession>A0AAD7FN25</accession>
<evidence type="ECO:0008006" key="3">
    <source>
        <dbReference type="Google" id="ProtNLM"/>
    </source>
</evidence>
<dbReference type="Proteomes" id="UP001221142">
    <property type="component" value="Unassembled WGS sequence"/>
</dbReference>
<protein>
    <recommendedName>
        <fullName evidence="3">F-box domain-containing protein</fullName>
    </recommendedName>
</protein>
<name>A0AAD7FN25_9AGAR</name>
<dbReference type="AlphaFoldDB" id="A0AAD7FN25"/>
<evidence type="ECO:0000313" key="2">
    <source>
        <dbReference type="Proteomes" id="UP001221142"/>
    </source>
</evidence>
<dbReference type="EMBL" id="JARKIF010000010">
    <property type="protein sequence ID" value="KAJ7628896.1"/>
    <property type="molecule type" value="Genomic_DNA"/>
</dbReference>
<organism evidence="1 2">
    <name type="scientific">Roridomyces roridus</name>
    <dbReference type="NCBI Taxonomy" id="1738132"/>
    <lineage>
        <taxon>Eukaryota</taxon>
        <taxon>Fungi</taxon>
        <taxon>Dikarya</taxon>
        <taxon>Basidiomycota</taxon>
        <taxon>Agaricomycotina</taxon>
        <taxon>Agaricomycetes</taxon>
        <taxon>Agaricomycetidae</taxon>
        <taxon>Agaricales</taxon>
        <taxon>Marasmiineae</taxon>
        <taxon>Mycenaceae</taxon>
        <taxon>Roridomyces</taxon>
    </lineage>
</organism>
<reference evidence="1" key="1">
    <citation type="submission" date="2023-03" db="EMBL/GenBank/DDBJ databases">
        <title>Massive genome expansion in bonnet fungi (Mycena s.s.) driven by repeated elements and novel gene families across ecological guilds.</title>
        <authorList>
            <consortium name="Lawrence Berkeley National Laboratory"/>
            <person name="Harder C.B."/>
            <person name="Miyauchi S."/>
            <person name="Viragh M."/>
            <person name="Kuo A."/>
            <person name="Thoen E."/>
            <person name="Andreopoulos B."/>
            <person name="Lu D."/>
            <person name="Skrede I."/>
            <person name="Drula E."/>
            <person name="Henrissat B."/>
            <person name="Morin E."/>
            <person name="Kohler A."/>
            <person name="Barry K."/>
            <person name="LaButti K."/>
            <person name="Morin E."/>
            <person name="Salamov A."/>
            <person name="Lipzen A."/>
            <person name="Mereny Z."/>
            <person name="Hegedus B."/>
            <person name="Baldrian P."/>
            <person name="Stursova M."/>
            <person name="Weitz H."/>
            <person name="Taylor A."/>
            <person name="Grigoriev I.V."/>
            <person name="Nagy L.G."/>
            <person name="Martin F."/>
            <person name="Kauserud H."/>
        </authorList>
    </citation>
    <scope>NUCLEOTIDE SEQUENCE</scope>
    <source>
        <strain evidence="1">9284</strain>
    </source>
</reference>
<sequence length="407" mass="46153">MSSLIGNKFPPELLLEILGHLVSCDPQLFDSLHMEDHAVRFRGIISATSICGAWRRLAIEDTSLWQRVPINSASTKNLHILDRILHRSKDRPITELTFVLGGDLDAHQVKPVIDVVMPHLSRCELLLLCMREYTCATTTMMLNGAAAVEQEPEPLPIGFWLPSMHQLRECIMYGFALLPTSLPQLDRITIGVHCPNMVVGGGLNRHLFSRPRVLIVDSEGICVPLMGNPTTTAVVAKQSETRLGFLVLENLRATPSETGEYDCAPFFRALDTFSLYQLKIINWHPTGRLIPDFLHALNQPRAMFPKVVLLFVSGVQLSDTQEATATLLGAFPQVRYIKIHNSSWWEEHVIRVLEMFSQLCPKLRQVRGEDRLIRRPDGLPFPVYEHCWEWELEEYVDGAIVFKKMKS</sequence>
<keyword evidence="2" id="KW-1185">Reference proteome</keyword>
<evidence type="ECO:0000313" key="1">
    <source>
        <dbReference type="EMBL" id="KAJ7628896.1"/>
    </source>
</evidence>